<evidence type="ECO:0008006" key="4">
    <source>
        <dbReference type="Google" id="ProtNLM"/>
    </source>
</evidence>
<evidence type="ECO:0000256" key="1">
    <source>
        <dbReference type="SAM" id="Phobius"/>
    </source>
</evidence>
<comment type="caution">
    <text evidence="2">The sequence shown here is derived from an EMBL/GenBank/DDBJ whole genome shotgun (WGS) entry which is preliminary data.</text>
</comment>
<accession>A0ABP9JTN7</accession>
<reference evidence="3" key="1">
    <citation type="journal article" date="2019" name="Int. J. Syst. Evol. Microbiol.">
        <title>The Global Catalogue of Microorganisms (GCM) 10K type strain sequencing project: providing services to taxonomists for standard genome sequencing and annotation.</title>
        <authorList>
            <consortium name="The Broad Institute Genomics Platform"/>
            <consortium name="The Broad Institute Genome Sequencing Center for Infectious Disease"/>
            <person name="Wu L."/>
            <person name="Ma J."/>
        </authorList>
    </citation>
    <scope>NUCLEOTIDE SEQUENCE [LARGE SCALE GENOMIC DNA]</scope>
    <source>
        <strain evidence="3">JCM 18298</strain>
    </source>
</reference>
<sequence length="63" mass="6249">MVGCVAAAVAACVVYAVVLVLVTLVQGLPFAGAQAIAGVSFALVVAATVGIREARGRRLFSSS</sequence>
<gene>
    <name evidence="2" type="ORF">GCM10023318_00640</name>
</gene>
<keyword evidence="1" id="KW-0812">Transmembrane</keyword>
<dbReference type="Proteomes" id="UP001500603">
    <property type="component" value="Unassembled WGS sequence"/>
</dbReference>
<proteinExistence type="predicted"/>
<evidence type="ECO:0000313" key="2">
    <source>
        <dbReference type="EMBL" id="GAA5041512.1"/>
    </source>
</evidence>
<keyword evidence="3" id="KW-1185">Reference proteome</keyword>
<organism evidence="2 3">
    <name type="scientific">Nocardia callitridis</name>
    <dbReference type="NCBI Taxonomy" id="648753"/>
    <lineage>
        <taxon>Bacteria</taxon>
        <taxon>Bacillati</taxon>
        <taxon>Actinomycetota</taxon>
        <taxon>Actinomycetes</taxon>
        <taxon>Mycobacteriales</taxon>
        <taxon>Nocardiaceae</taxon>
        <taxon>Nocardia</taxon>
    </lineage>
</organism>
<dbReference type="EMBL" id="BAABJM010000001">
    <property type="protein sequence ID" value="GAA5041512.1"/>
    <property type="molecule type" value="Genomic_DNA"/>
</dbReference>
<feature type="transmembrane region" description="Helical" evidence="1">
    <location>
        <begin position="32"/>
        <end position="51"/>
    </location>
</feature>
<dbReference type="RefSeq" id="WP_345492907.1">
    <property type="nucleotide sequence ID" value="NZ_BAABJM010000001.1"/>
</dbReference>
<name>A0ABP9JTN7_9NOCA</name>
<keyword evidence="1" id="KW-0472">Membrane</keyword>
<protein>
    <recommendedName>
        <fullName evidence="4">DUF4040 domain-containing protein</fullName>
    </recommendedName>
</protein>
<evidence type="ECO:0000313" key="3">
    <source>
        <dbReference type="Proteomes" id="UP001500603"/>
    </source>
</evidence>
<keyword evidence="1" id="KW-1133">Transmembrane helix</keyword>